<dbReference type="InterPro" id="IPR012338">
    <property type="entry name" value="Beta-lactam/transpept-like"/>
</dbReference>
<dbReference type="Gene3D" id="3.40.710.10">
    <property type="entry name" value="DD-peptidase/beta-lactamase superfamily"/>
    <property type="match status" value="1"/>
</dbReference>
<keyword evidence="1" id="KW-0732">Signal</keyword>
<organism evidence="4 5">
    <name type="scientific">Streptosporangium jomthongense</name>
    <dbReference type="NCBI Taxonomy" id="1193683"/>
    <lineage>
        <taxon>Bacteria</taxon>
        <taxon>Bacillati</taxon>
        <taxon>Actinomycetota</taxon>
        <taxon>Actinomycetes</taxon>
        <taxon>Streptosporangiales</taxon>
        <taxon>Streptosporangiaceae</taxon>
        <taxon>Streptosporangium</taxon>
    </lineage>
</organism>
<reference evidence="5" key="1">
    <citation type="journal article" date="2019" name="Int. J. Syst. Evol. Microbiol.">
        <title>The Global Catalogue of Microorganisms (GCM) 10K type strain sequencing project: providing services to taxonomists for standard genome sequencing and annotation.</title>
        <authorList>
            <consortium name="The Broad Institute Genomics Platform"/>
            <consortium name="The Broad Institute Genome Sequencing Center for Infectious Disease"/>
            <person name="Wu L."/>
            <person name="Ma J."/>
        </authorList>
    </citation>
    <scope>NUCLEOTIDE SEQUENCE [LARGE SCALE GENOMIC DNA]</scope>
    <source>
        <strain evidence="5">TBRC 7912</strain>
    </source>
</reference>
<evidence type="ECO:0000313" key="5">
    <source>
        <dbReference type="Proteomes" id="UP001595698"/>
    </source>
</evidence>
<dbReference type="InterPro" id="IPR045155">
    <property type="entry name" value="Beta-lactam_cat"/>
</dbReference>
<keyword evidence="5" id="KW-1185">Reference proteome</keyword>
<accession>A0ABV8ESK2</accession>
<dbReference type="InterPro" id="IPR040846">
    <property type="entry name" value="ORF_12_N"/>
</dbReference>
<dbReference type="Pfam" id="PF13354">
    <property type="entry name" value="Beta-lactamase2"/>
    <property type="match status" value="1"/>
</dbReference>
<dbReference type="PANTHER" id="PTHR35333">
    <property type="entry name" value="BETA-LACTAMASE"/>
    <property type="match status" value="1"/>
</dbReference>
<keyword evidence="4" id="KW-0378">Hydrolase</keyword>
<evidence type="ECO:0000259" key="3">
    <source>
        <dbReference type="Pfam" id="PF18042"/>
    </source>
</evidence>
<feature type="signal peptide" evidence="1">
    <location>
        <begin position="1"/>
        <end position="26"/>
    </location>
</feature>
<comment type="caution">
    <text evidence="4">The sequence shown here is derived from an EMBL/GenBank/DDBJ whole genome shotgun (WGS) entry which is preliminary data.</text>
</comment>
<gene>
    <name evidence="4" type="ORF">ACFOYY_01175</name>
</gene>
<name>A0ABV8ESK2_9ACTN</name>
<dbReference type="Gene3D" id="3.10.450.280">
    <property type="match status" value="1"/>
</dbReference>
<dbReference type="EMBL" id="JBHSBC010000001">
    <property type="protein sequence ID" value="MFC3978716.1"/>
    <property type="molecule type" value="Genomic_DNA"/>
</dbReference>
<proteinExistence type="predicted"/>
<dbReference type="Pfam" id="PF18042">
    <property type="entry name" value="ORF_12_N"/>
    <property type="match status" value="1"/>
</dbReference>
<evidence type="ECO:0000256" key="1">
    <source>
        <dbReference type="SAM" id="SignalP"/>
    </source>
</evidence>
<feature type="domain" description="ORF 12 gene product N-terminal" evidence="3">
    <location>
        <begin position="53"/>
        <end position="142"/>
    </location>
</feature>
<dbReference type="Proteomes" id="UP001595698">
    <property type="component" value="Unassembled WGS sequence"/>
</dbReference>
<protein>
    <submittedName>
        <fullName evidence="4">Serine hydrolase</fullName>
    </submittedName>
</protein>
<dbReference type="PANTHER" id="PTHR35333:SF5">
    <property type="entry name" value="CONSERVED LIPOPROTEIN LPQF-RELATED"/>
    <property type="match status" value="1"/>
</dbReference>
<dbReference type="SUPFAM" id="SSF56601">
    <property type="entry name" value="beta-lactamase/transpeptidase-like"/>
    <property type="match status" value="1"/>
</dbReference>
<feature type="chain" id="PRO_5046713009" evidence="1">
    <location>
        <begin position="27"/>
        <end position="460"/>
    </location>
</feature>
<dbReference type="GO" id="GO:0016787">
    <property type="term" value="F:hydrolase activity"/>
    <property type="evidence" value="ECO:0007669"/>
    <property type="project" value="UniProtKB-KW"/>
</dbReference>
<dbReference type="InterPro" id="IPR000871">
    <property type="entry name" value="Beta-lactam_class-A"/>
</dbReference>
<feature type="domain" description="Beta-lactamase class A catalytic" evidence="2">
    <location>
        <begin position="192"/>
        <end position="288"/>
    </location>
</feature>
<evidence type="ECO:0000313" key="4">
    <source>
        <dbReference type="EMBL" id="MFC3978716.1"/>
    </source>
</evidence>
<dbReference type="RefSeq" id="WP_386186940.1">
    <property type="nucleotide sequence ID" value="NZ_JBHSBC010000001.1"/>
</dbReference>
<sequence>MRPPFRSTRMLALALAATVVPVSTVAAGGQSVAATSSVTLSETALTVAAAPRIPDTPAGRQLTWLLDALSRAPLPESELREHFAAGFLQEVPPAEINKFVAALKGLTLQTLNEADPTSLYGTAKLGGEDYVVTLSVDDDGKINSLRVQQPQPLPPGPKNWRELDTRMRSVAPNVGFLAAEIDSRGRCQVVHGVNVDKPRPLGSIFKLYVLGAVAEKVRDGKLSWDTELTIKPEWKSPSEGGLWERPDNSKVTVREAAKLMISISDNTAADILIHTVGRRAVEAKVRQWSDHPKLNIPFLTTRELFLLKGIDHPRQARTYLGLSTAKKRKYLRDVVAKQDGSGMKPWTTPREVDTIEWFGSPRDICRAYVGLSRLNSKTLNETLSGFDGLGLDAKKWPTVWFKGGSEPGLLDLAYLGRSASGKTYVVTALAYDKRKALPEERVAPQMVSLVKGSFSLVGSR</sequence>
<evidence type="ECO:0000259" key="2">
    <source>
        <dbReference type="Pfam" id="PF13354"/>
    </source>
</evidence>